<dbReference type="Pfam" id="PF12704">
    <property type="entry name" value="MacB_PCD"/>
    <property type="match status" value="1"/>
</dbReference>
<evidence type="ECO:0000256" key="2">
    <source>
        <dbReference type="ARBA" id="ARBA00022475"/>
    </source>
</evidence>
<comment type="similarity">
    <text evidence="6">Belongs to the ABC-4 integral membrane protein family.</text>
</comment>
<evidence type="ECO:0000256" key="6">
    <source>
        <dbReference type="ARBA" id="ARBA00038076"/>
    </source>
</evidence>
<feature type="transmembrane region" description="Helical" evidence="7">
    <location>
        <begin position="279"/>
        <end position="301"/>
    </location>
</feature>
<gene>
    <name evidence="10" type="ORF">SCD92_09230</name>
</gene>
<dbReference type="RefSeq" id="WP_302724800.1">
    <property type="nucleotide sequence ID" value="NZ_JAULRU010000823.1"/>
</dbReference>
<dbReference type="Pfam" id="PF02687">
    <property type="entry name" value="FtsX"/>
    <property type="match status" value="1"/>
</dbReference>
<feature type="domain" description="MacB-like periplasmic core" evidence="9">
    <location>
        <begin position="19"/>
        <end position="239"/>
    </location>
</feature>
<dbReference type="InterPro" id="IPR050250">
    <property type="entry name" value="Macrolide_Exporter_MacB"/>
</dbReference>
<dbReference type="PANTHER" id="PTHR30572">
    <property type="entry name" value="MEMBRANE COMPONENT OF TRANSPORTER-RELATED"/>
    <property type="match status" value="1"/>
</dbReference>
<accession>A0ABU4RZA0</accession>
<dbReference type="InterPro" id="IPR025857">
    <property type="entry name" value="MacB_PCD"/>
</dbReference>
<feature type="transmembrane region" description="Helical" evidence="7">
    <location>
        <begin position="375"/>
        <end position="395"/>
    </location>
</feature>
<evidence type="ECO:0000313" key="10">
    <source>
        <dbReference type="EMBL" id="MDX6849542.1"/>
    </source>
</evidence>
<feature type="transmembrane region" description="Helical" evidence="7">
    <location>
        <begin position="322"/>
        <end position="355"/>
    </location>
</feature>
<protein>
    <submittedName>
        <fullName evidence="10">ABC transporter permease</fullName>
    </submittedName>
</protein>
<keyword evidence="4 7" id="KW-1133">Transmembrane helix</keyword>
<keyword evidence="3 7" id="KW-0812">Transmembrane</keyword>
<evidence type="ECO:0000256" key="1">
    <source>
        <dbReference type="ARBA" id="ARBA00004651"/>
    </source>
</evidence>
<feature type="transmembrane region" description="Helical" evidence="7">
    <location>
        <begin position="20"/>
        <end position="40"/>
    </location>
</feature>
<evidence type="ECO:0000259" key="9">
    <source>
        <dbReference type="Pfam" id="PF12704"/>
    </source>
</evidence>
<sequence length="413" mass="45081">MIDGLQEILYTLKQNKLRTALTAFGVFWGIFMLIFLLGAGRGMQNGVIDSFADNALDTIIIWSGTTSVAHNGQGLGRRVSYTDDDIEAIRHHIDGVRFVTGANSMGQGTVVYGSKTGFFDVYGIDDTYFKIRDQVPIRAGRTIQILDQEQTRKVAVIGSAVRDRLFGHDGNPIGAMIRVNNINLTVVGVFHDRNNNGRDSERLFVPYSTFTKTFGRGNQVHVIWARPDANVDGKVLEENIIELLKKRHNVSPDDRRAIQSFNFAEPAKMVKGMFVAINALIWFVGLGTLTAGIVGISNIMIITVKERTREIGIRKALGATPFSIVSTLLMESILVTGFAGYMGLVVGVGIVELMAYGLEVSGAKMDFFQRPEVDFQVAVTALVLLVVVGTLAGLIPAIRAAKIAPVEAMRSDG</sequence>
<feature type="domain" description="ABC3 transporter permease C-terminal" evidence="8">
    <location>
        <begin position="283"/>
        <end position="405"/>
    </location>
</feature>
<keyword evidence="5 7" id="KW-0472">Membrane</keyword>
<keyword evidence="11" id="KW-1185">Reference proteome</keyword>
<organism evidence="10 11">
    <name type="scientific">Gilvimarinus gilvus</name>
    <dbReference type="NCBI Taxonomy" id="3058038"/>
    <lineage>
        <taxon>Bacteria</taxon>
        <taxon>Pseudomonadati</taxon>
        <taxon>Pseudomonadota</taxon>
        <taxon>Gammaproteobacteria</taxon>
        <taxon>Cellvibrionales</taxon>
        <taxon>Cellvibrionaceae</taxon>
        <taxon>Gilvimarinus</taxon>
    </lineage>
</organism>
<comment type="caution">
    <text evidence="10">The sequence shown here is derived from an EMBL/GenBank/DDBJ whole genome shotgun (WGS) entry which is preliminary data.</text>
</comment>
<dbReference type="EMBL" id="JAXAFO010000013">
    <property type="protein sequence ID" value="MDX6849542.1"/>
    <property type="molecule type" value="Genomic_DNA"/>
</dbReference>
<evidence type="ECO:0000259" key="8">
    <source>
        <dbReference type="Pfam" id="PF02687"/>
    </source>
</evidence>
<name>A0ABU4RZA0_9GAMM</name>
<evidence type="ECO:0000256" key="7">
    <source>
        <dbReference type="SAM" id="Phobius"/>
    </source>
</evidence>
<evidence type="ECO:0000256" key="4">
    <source>
        <dbReference type="ARBA" id="ARBA00022989"/>
    </source>
</evidence>
<keyword evidence="2" id="KW-1003">Cell membrane</keyword>
<dbReference type="InterPro" id="IPR003838">
    <property type="entry name" value="ABC3_permease_C"/>
</dbReference>
<reference evidence="10 11" key="1">
    <citation type="submission" date="2023-11" db="EMBL/GenBank/DDBJ databases">
        <title>Gilvimarinus fulvus sp. nov., isolated from the surface of Kelp.</title>
        <authorList>
            <person name="Sun Y.Y."/>
            <person name="Gong Y."/>
            <person name="Du Z.J."/>
        </authorList>
    </citation>
    <scope>NUCLEOTIDE SEQUENCE [LARGE SCALE GENOMIC DNA]</scope>
    <source>
        <strain evidence="10 11">SDUM040013</strain>
    </source>
</reference>
<evidence type="ECO:0000256" key="5">
    <source>
        <dbReference type="ARBA" id="ARBA00023136"/>
    </source>
</evidence>
<comment type="subcellular location">
    <subcellularLocation>
        <location evidence="1">Cell membrane</location>
        <topology evidence="1">Multi-pass membrane protein</topology>
    </subcellularLocation>
</comment>
<evidence type="ECO:0000313" key="11">
    <source>
        <dbReference type="Proteomes" id="UP001273505"/>
    </source>
</evidence>
<dbReference type="PANTHER" id="PTHR30572:SF4">
    <property type="entry name" value="ABC TRANSPORTER PERMEASE YTRF"/>
    <property type="match status" value="1"/>
</dbReference>
<evidence type="ECO:0000256" key="3">
    <source>
        <dbReference type="ARBA" id="ARBA00022692"/>
    </source>
</evidence>
<dbReference type="Proteomes" id="UP001273505">
    <property type="component" value="Unassembled WGS sequence"/>
</dbReference>
<proteinExistence type="inferred from homology"/>